<keyword evidence="1" id="KW-0732">Signal</keyword>
<feature type="signal peptide" evidence="1">
    <location>
        <begin position="1"/>
        <end position="20"/>
    </location>
</feature>
<name>A0A425C5K6_9STRA</name>
<organism evidence="2 3">
    <name type="scientific">Peronospora effusa</name>
    <dbReference type="NCBI Taxonomy" id="542832"/>
    <lineage>
        <taxon>Eukaryota</taxon>
        <taxon>Sar</taxon>
        <taxon>Stramenopiles</taxon>
        <taxon>Oomycota</taxon>
        <taxon>Peronosporomycetes</taxon>
        <taxon>Peronosporales</taxon>
        <taxon>Peronosporaceae</taxon>
        <taxon>Peronospora</taxon>
    </lineage>
</organism>
<sequence length="163" mass="17369">MKFAAITIAAIVAMINVVTGTIAGVDMYALDPATTVLSQSKALEAAKHNSMPDGVEFTGSIEQIDQPADAKEILEAMQTKHDDAENADKQEGFGWGHGRRFGWGHGGWGSWGGWAGFGPYRFGFRCGGVPGWAYPLSYWNIFGAGLYGGGCSLGMPFGGLYYC</sequence>
<dbReference type="OrthoDB" id="122289at2759"/>
<evidence type="ECO:0000256" key="1">
    <source>
        <dbReference type="SAM" id="SignalP"/>
    </source>
</evidence>
<proteinExistence type="predicted"/>
<dbReference type="Proteomes" id="UP000286097">
    <property type="component" value="Unassembled WGS sequence"/>
</dbReference>
<dbReference type="AlphaFoldDB" id="A0A425C5K6"/>
<accession>A0A425C5K6</accession>
<evidence type="ECO:0000313" key="2">
    <source>
        <dbReference type="EMBL" id="RQM12298.1"/>
    </source>
</evidence>
<feature type="chain" id="PRO_5019099915" description="RxLR effector protein" evidence="1">
    <location>
        <begin position="21"/>
        <end position="163"/>
    </location>
</feature>
<dbReference type="EMBL" id="QKXF01000341">
    <property type="protein sequence ID" value="RQM12298.1"/>
    <property type="molecule type" value="Genomic_DNA"/>
</dbReference>
<comment type="caution">
    <text evidence="2">The sequence shown here is derived from an EMBL/GenBank/DDBJ whole genome shotgun (WGS) entry which is preliminary data.</text>
</comment>
<reference evidence="2 3" key="1">
    <citation type="submission" date="2018-06" db="EMBL/GenBank/DDBJ databases">
        <title>Comparative genomics of downy mildews reveals potential adaptations to biotrophy.</title>
        <authorList>
            <person name="Fletcher K."/>
            <person name="Klosterman S.J."/>
            <person name="Derevnina L."/>
            <person name="Martin F."/>
            <person name="Koike S."/>
            <person name="Reyes Chin-Wo S."/>
            <person name="Mou B."/>
            <person name="Michelmore R."/>
        </authorList>
    </citation>
    <scope>NUCLEOTIDE SEQUENCE [LARGE SCALE GENOMIC DNA]</scope>
    <source>
        <strain evidence="2 3">R13</strain>
    </source>
</reference>
<dbReference type="VEuPathDB" id="FungiDB:DD237_006623"/>
<evidence type="ECO:0000313" key="3">
    <source>
        <dbReference type="Proteomes" id="UP000286097"/>
    </source>
</evidence>
<protein>
    <recommendedName>
        <fullName evidence="4">RxLR effector protein</fullName>
    </recommendedName>
</protein>
<evidence type="ECO:0008006" key="4">
    <source>
        <dbReference type="Google" id="ProtNLM"/>
    </source>
</evidence>
<gene>
    <name evidence="2" type="ORF">DD237_006623</name>
</gene>